<proteinExistence type="predicted"/>
<protein>
    <recommendedName>
        <fullName evidence="3">LTD domain-containing protein</fullName>
    </recommendedName>
</protein>
<reference evidence="1 2" key="1">
    <citation type="submission" date="2019-04" db="EMBL/GenBank/DDBJ databases">
        <authorList>
            <consortium name="DOE Joint Genome Institute"/>
            <person name="Mondo S."/>
            <person name="Kjaerbolling I."/>
            <person name="Vesth T."/>
            <person name="Frisvad J.C."/>
            <person name="Nybo J.L."/>
            <person name="Theobald S."/>
            <person name="Kildgaard S."/>
            <person name="Isbrandt T."/>
            <person name="Kuo A."/>
            <person name="Sato A."/>
            <person name="Lyhne E.K."/>
            <person name="Kogle M.E."/>
            <person name="Wiebenga A."/>
            <person name="Kun R.S."/>
            <person name="Lubbers R.J."/>
            <person name="Makela M.R."/>
            <person name="Barry K."/>
            <person name="Chovatia M."/>
            <person name="Clum A."/>
            <person name="Daum C."/>
            <person name="Haridas S."/>
            <person name="He G."/>
            <person name="LaButti K."/>
            <person name="Lipzen A."/>
            <person name="Riley R."/>
            <person name="Salamov A."/>
            <person name="Simmons B.A."/>
            <person name="Magnuson J.K."/>
            <person name="Henrissat B."/>
            <person name="Mortensen U.H."/>
            <person name="Larsen T.O."/>
            <person name="Devries R.P."/>
            <person name="Grigoriev I.V."/>
            <person name="Machida M."/>
            <person name="Baker S.E."/>
            <person name="Andersen M.R."/>
            <person name="Cantor M.N."/>
            <person name="Hua S.X."/>
        </authorList>
    </citation>
    <scope>NUCLEOTIDE SEQUENCE [LARGE SCALE GENOMIC DNA]</scope>
    <source>
        <strain evidence="1 2">CBS 117616</strain>
    </source>
</reference>
<dbReference type="SUPFAM" id="SSF74853">
    <property type="entry name" value="Lamin A/C globular tail domain"/>
    <property type="match status" value="1"/>
</dbReference>
<evidence type="ECO:0000313" key="1">
    <source>
        <dbReference type="EMBL" id="KAE8421646.1"/>
    </source>
</evidence>
<evidence type="ECO:0008006" key="3">
    <source>
        <dbReference type="Google" id="ProtNLM"/>
    </source>
</evidence>
<dbReference type="EMBL" id="ML735699">
    <property type="protein sequence ID" value="KAE8421646.1"/>
    <property type="molecule type" value="Genomic_DNA"/>
</dbReference>
<gene>
    <name evidence="1" type="ORF">BDV36DRAFT_292033</name>
</gene>
<name>A0ABQ6WX47_9EURO</name>
<evidence type="ECO:0000313" key="2">
    <source>
        <dbReference type="Proteomes" id="UP000325395"/>
    </source>
</evidence>
<keyword evidence="2" id="KW-1185">Reference proteome</keyword>
<dbReference type="InterPro" id="IPR036415">
    <property type="entry name" value="Lamin_tail_dom_sf"/>
</dbReference>
<dbReference type="Proteomes" id="UP000325395">
    <property type="component" value="Unassembled WGS sequence"/>
</dbReference>
<sequence length="159" mass="17594">MVAMPISRVAWKDLLPGDLVENSVAIHKAVVDSFGQGEEKKQSVTLANLTNREISLTGWRIRNSRWAEQVLPRDEDLGAKATEVFEAADCHLSTDRDTITLLDRDGLKVAGVSYTSQHVKNGELILQAKVNSSLSTHVYTVNLSVLCQKSRQRGVDSNY</sequence>
<accession>A0ABQ6WX47</accession>
<organism evidence="1 2">
    <name type="scientific">Aspergillus pseudocaelatus</name>
    <dbReference type="NCBI Taxonomy" id="1825620"/>
    <lineage>
        <taxon>Eukaryota</taxon>
        <taxon>Fungi</taxon>
        <taxon>Dikarya</taxon>
        <taxon>Ascomycota</taxon>
        <taxon>Pezizomycotina</taxon>
        <taxon>Eurotiomycetes</taxon>
        <taxon>Eurotiomycetidae</taxon>
        <taxon>Eurotiales</taxon>
        <taxon>Aspergillaceae</taxon>
        <taxon>Aspergillus</taxon>
        <taxon>Aspergillus subgen. Circumdati</taxon>
    </lineage>
</organism>